<name>A0A0K8NWE4_PISS1</name>
<reference evidence="3 4" key="2">
    <citation type="journal article" date="2016" name="Science">
        <title>A bacterium that degrades and assimilates poly(ethylene terephthalate).</title>
        <authorList>
            <person name="Yoshida S."/>
            <person name="Hiraga K."/>
            <person name="Takehana T."/>
            <person name="Taniguchi I."/>
            <person name="Yamaji H."/>
            <person name="Maeda Y."/>
            <person name="Toyohara K."/>
            <person name="Miyamoto K."/>
            <person name="Kimura Y."/>
            <person name="Oda K."/>
        </authorList>
    </citation>
    <scope>NUCLEOTIDE SEQUENCE [LARGE SCALE GENOMIC DNA]</scope>
    <source>
        <strain evidence="4">NBRC 110686 / TISTR 2288 / 201-F6</strain>
    </source>
</reference>
<dbReference type="SUPFAM" id="SSF53335">
    <property type="entry name" value="S-adenosyl-L-methionine-dependent methyltransferases"/>
    <property type="match status" value="1"/>
</dbReference>
<dbReference type="RefSeq" id="WP_054018741.1">
    <property type="nucleotide sequence ID" value="NZ_BBYR01000008.1"/>
</dbReference>
<dbReference type="Gene3D" id="3.40.50.150">
    <property type="entry name" value="Vaccinia Virus protein VP39"/>
    <property type="match status" value="1"/>
</dbReference>
<reference evidence="4" key="1">
    <citation type="submission" date="2015-07" db="EMBL/GenBank/DDBJ databases">
        <title>Discovery of a poly(ethylene terephthalate assimilation.</title>
        <authorList>
            <person name="Yoshida S."/>
            <person name="Hiraga K."/>
            <person name="Takehana T."/>
            <person name="Taniguchi I."/>
            <person name="Yamaji H."/>
            <person name="Maeda Y."/>
            <person name="Toyohara K."/>
            <person name="Miyamoto K."/>
            <person name="Kimura Y."/>
            <person name="Oda K."/>
        </authorList>
    </citation>
    <scope>NUCLEOTIDE SEQUENCE [LARGE SCALE GENOMIC DNA]</scope>
    <source>
        <strain evidence="4">NBRC 110686 / TISTR 2288 / 201-F6</strain>
    </source>
</reference>
<dbReference type="STRING" id="1547922.ISF6_5093"/>
<proteinExistence type="predicted"/>
<dbReference type="InterPro" id="IPR013216">
    <property type="entry name" value="Methyltransf_11"/>
</dbReference>
<dbReference type="InterPro" id="IPR029063">
    <property type="entry name" value="SAM-dependent_MTases_sf"/>
</dbReference>
<protein>
    <submittedName>
        <fullName evidence="3">SAM-dependent methyltransferase</fullName>
        <ecNumber evidence="3">2.1.1.-</ecNumber>
    </submittedName>
</protein>
<dbReference type="GO" id="GO:0032259">
    <property type="term" value="P:methylation"/>
    <property type="evidence" value="ECO:0007669"/>
    <property type="project" value="UniProtKB-KW"/>
</dbReference>
<accession>A0A0K8NWE4</accession>
<gene>
    <name evidence="3" type="ORF">ISF6_5093</name>
</gene>
<comment type="caution">
    <text evidence="3">The sequence shown here is derived from an EMBL/GenBank/DDBJ whole genome shotgun (WGS) entry which is preliminary data.</text>
</comment>
<keyword evidence="3" id="KW-0808">Transferase</keyword>
<dbReference type="OrthoDB" id="6191410at2"/>
<feature type="domain" description="Methyltransferase type 11" evidence="2">
    <location>
        <begin position="110"/>
        <end position="159"/>
    </location>
</feature>
<evidence type="ECO:0000259" key="2">
    <source>
        <dbReference type="Pfam" id="PF08241"/>
    </source>
</evidence>
<sequence length="290" mass="31803">MTQQAAIIGLADWLTTPAGRYVLDWERQAIDPVVADLFGFHALQLGLPQLQALRANRMPHRWVASDRGCAPAGPAASAAPPASGHAVPVATGPGVDPTGAGDDAGWPGSHVCCEFDALPFDAGSLDLVVLPHALELARDPHLALAEVERVLRPEGRVVVLGFNPFSLWGLRQHAGRGWNRLRRPQEAGLFLPTDGEFIGYRRLRDWLRLLSFEVEVSRFGCYRPPLRSERWLARSAWTEPLGARWWPVFGAVYLVVAVKRVRGMRLVGLARARRAPAPTSPAVAVQRHEP</sequence>
<evidence type="ECO:0000313" key="4">
    <source>
        <dbReference type="Proteomes" id="UP000037660"/>
    </source>
</evidence>
<feature type="region of interest" description="Disordered" evidence="1">
    <location>
        <begin position="73"/>
        <end position="100"/>
    </location>
</feature>
<evidence type="ECO:0000256" key="1">
    <source>
        <dbReference type="SAM" id="MobiDB-lite"/>
    </source>
</evidence>
<dbReference type="Pfam" id="PF08241">
    <property type="entry name" value="Methyltransf_11"/>
    <property type="match status" value="1"/>
</dbReference>
<dbReference type="GO" id="GO:0008757">
    <property type="term" value="F:S-adenosylmethionine-dependent methyltransferase activity"/>
    <property type="evidence" value="ECO:0007669"/>
    <property type="project" value="InterPro"/>
</dbReference>
<dbReference type="EC" id="2.1.1.-" evidence="3"/>
<dbReference type="Proteomes" id="UP000037660">
    <property type="component" value="Unassembled WGS sequence"/>
</dbReference>
<dbReference type="EMBL" id="BBYR01000008">
    <property type="protein sequence ID" value="GAP34624.1"/>
    <property type="molecule type" value="Genomic_DNA"/>
</dbReference>
<organism evidence="3 4">
    <name type="scientific">Piscinibacter sakaiensis</name>
    <name type="common">Ideonella sakaiensis</name>
    <dbReference type="NCBI Taxonomy" id="1547922"/>
    <lineage>
        <taxon>Bacteria</taxon>
        <taxon>Pseudomonadati</taxon>
        <taxon>Pseudomonadota</taxon>
        <taxon>Betaproteobacteria</taxon>
        <taxon>Burkholderiales</taxon>
        <taxon>Sphaerotilaceae</taxon>
        <taxon>Piscinibacter</taxon>
    </lineage>
</organism>
<feature type="compositionally biased region" description="Low complexity" evidence="1">
    <location>
        <begin position="73"/>
        <end position="90"/>
    </location>
</feature>
<keyword evidence="4" id="KW-1185">Reference proteome</keyword>
<keyword evidence="3" id="KW-0489">Methyltransferase</keyword>
<evidence type="ECO:0000313" key="3">
    <source>
        <dbReference type="EMBL" id="GAP34624.1"/>
    </source>
</evidence>
<dbReference type="AlphaFoldDB" id="A0A0K8NWE4"/>